<sequence length="408" mass="45560">MKTGYQEHEHTDTDDEDCDKSVHLLVRVVRDGVGGGGDEAGGANNDGDDDPEKPGPGNSSASSHTVASAGRSPTFFLSDAREQLQSTGVFERRSKHAHEAPAKIEELMRRSSMIPEHQKGSVSQWLSMFDRWSGVWDRFLDDVVYDTFDAGWRQMDHRNYLREQDLQSQAAMQDALSGRLTREEPEANLVLSASAQNLILDEVELGAIRRCAPFDRCSNAWDKDEIKHPESTGHRVAAIMIRMRRYVQPPKVDSGVSSRAAVAANHPAFLRLMDRCPESETIPKRMRPLVSRYLEFIAWIVGDGKLDNFKATVRDYIGRRSKVQLFEGIDRPGVVTLALFDTNVACEDLMAIKEVSPLTLNYLGWQCQVSVGEDGTTSSRYCRWEGHQAEVDGQGLEAAFLVGMVEKS</sequence>
<organism evidence="2 3">
    <name type="scientific">Fusarium pseudoanthophilum</name>
    <dbReference type="NCBI Taxonomy" id="48495"/>
    <lineage>
        <taxon>Eukaryota</taxon>
        <taxon>Fungi</taxon>
        <taxon>Dikarya</taxon>
        <taxon>Ascomycota</taxon>
        <taxon>Pezizomycotina</taxon>
        <taxon>Sordariomycetes</taxon>
        <taxon>Hypocreomycetidae</taxon>
        <taxon>Hypocreales</taxon>
        <taxon>Nectriaceae</taxon>
        <taxon>Fusarium</taxon>
        <taxon>Fusarium fujikuroi species complex</taxon>
    </lineage>
</organism>
<proteinExistence type="predicted"/>
<keyword evidence="3" id="KW-1185">Reference proteome</keyword>
<name>A0A8H5KK31_9HYPO</name>
<protein>
    <submittedName>
        <fullName evidence="2">Uncharacterized protein</fullName>
    </submittedName>
</protein>
<feature type="region of interest" description="Disordered" evidence="1">
    <location>
        <begin position="29"/>
        <end position="69"/>
    </location>
</feature>
<dbReference type="Proteomes" id="UP000544095">
    <property type="component" value="Unassembled WGS sequence"/>
</dbReference>
<gene>
    <name evidence="2" type="ORF">FPANT_12257</name>
</gene>
<dbReference type="AlphaFoldDB" id="A0A8H5KK31"/>
<feature type="region of interest" description="Disordered" evidence="1">
    <location>
        <begin position="1"/>
        <end position="20"/>
    </location>
</feature>
<reference evidence="2 3" key="1">
    <citation type="submission" date="2020-05" db="EMBL/GenBank/DDBJ databases">
        <title>Identification and distribution of gene clusters putatively required for synthesis of sphingolipid metabolism inhibitors in phylogenetically diverse species of the filamentous fungus Fusarium.</title>
        <authorList>
            <person name="Kim H.-S."/>
            <person name="Busman M."/>
            <person name="Brown D.W."/>
            <person name="Divon H."/>
            <person name="Uhlig S."/>
            <person name="Proctor R.H."/>
        </authorList>
    </citation>
    <scope>NUCLEOTIDE SEQUENCE [LARGE SCALE GENOMIC DNA]</scope>
    <source>
        <strain evidence="2 3">NRRL 25211</strain>
    </source>
</reference>
<evidence type="ECO:0000256" key="1">
    <source>
        <dbReference type="SAM" id="MobiDB-lite"/>
    </source>
</evidence>
<comment type="caution">
    <text evidence="2">The sequence shown here is derived from an EMBL/GenBank/DDBJ whole genome shotgun (WGS) entry which is preliminary data.</text>
</comment>
<dbReference type="EMBL" id="JAAOAR010000792">
    <property type="protein sequence ID" value="KAF5573601.1"/>
    <property type="molecule type" value="Genomic_DNA"/>
</dbReference>
<feature type="compositionally biased region" description="Basic and acidic residues" evidence="1">
    <location>
        <begin position="1"/>
        <end position="11"/>
    </location>
</feature>
<evidence type="ECO:0000313" key="2">
    <source>
        <dbReference type="EMBL" id="KAF5573601.1"/>
    </source>
</evidence>
<accession>A0A8H5KK31</accession>
<evidence type="ECO:0000313" key="3">
    <source>
        <dbReference type="Proteomes" id="UP000544095"/>
    </source>
</evidence>